<dbReference type="SUPFAM" id="SSF53822">
    <property type="entry name" value="Periplasmic binding protein-like I"/>
    <property type="match status" value="1"/>
</dbReference>
<dbReference type="OrthoDB" id="7337537at2"/>
<evidence type="ECO:0000313" key="6">
    <source>
        <dbReference type="Proteomes" id="UP000294901"/>
    </source>
</evidence>
<dbReference type="RefSeq" id="WP_133871779.1">
    <property type="nucleotide sequence ID" value="NZ_BOMD01000100.1"/>
</dbReference>
<dbReference type="PROSITE" id="PS51257">
    <property type="entry name" value="PROKAR_LIPOPROTEIN"/>
    <property type="match status" value="1"/>
</dbReference>
<dbReference type="EMBL" id="SNWR01000001">
    <property type="protein sequence ID" value="TDO37108.1"/>
    <property type="molecule type" value="Genomic_DNA"/>
</dbReference>
<name>A0A4V3C7F3_9ACTN</name>
<feature type="signal peptide" evidence="3">
    <location>
        <begin position="1"/>
        <end position="19"/>
    </location>
</feature>
<dbReference type="InterPro" id="IPR028081">
    <property type="entry name" value="Leu-bd"/>
</dbReference>
<feature type="chain" id="PRO_5020514189" evidence="3">
    <location>
        <begin position="20"/>
        <end position="389"/>
    </location>
</feature>
<evidence type="ECO:0000256" key="1">
    <source>
        <dbReference type="ARBA" id="ARBA00010062"/>
    </source>
</evidence>
<keyword evidence="2 3" id="KW-0732">Signal</keyword>
<dbReference type="AlphaFoldDB" id="A0A4V3C7F3"/>
<gene>
    <name evidence="5" type="ORF">C8E87_0704</name>
</gene>
<dbReference type="InterPro" id="IPR051010">
    <property type="entry name" value="BCAA_transport"/>
</dbReference>
<feature type="domain" description="Leucine-binding protein" evidence="4">
    <location>
        <begin position="34"/>
        <end position="375"/>
    </location>
</feature>
<comment type="similarity">
    <text evidence="1">Belongs to the leucine-binding protein family.</text>
</comment>
<dbReference type="InterPro" id="IPR028082">
    <property type="entry name" value="Peripla_BP_I"/>
</dbReference>
<evidence type="ECO:0000256" key="3">
    <source>
        <dbReference type="SAM" id="SignalP"/>
    </source>
</evidence>
<evidence type="ECO:0000313" key="5">
    <source>
        <dbReference type="EMBL" id="TDO37108.1"/>
    </source>
</evidence>
<dbReference type="Pfam" id="PF13458">
    <property type="entry name" value="Peripla_BP_6"/>
    <property type="match status" value="1"/>
</dbReference>
<organism evidence="5 6">
    <name type="scientific">Paractinoplanes brasiliensis</name>
    <dbReference type="NCBI Taxonomy" id="52695"/>
    <lineage>
        <taxon>Bacteria</taxon>
        <taxon>Bacillati</taxon>
        <taxon>Actinomycetota</taxon>
        <taxon>Actinomycetes</taxon>
        <taxon>Micromonosporales</taxon>
        <taxon>Micromonosporaceae</taxon>
        <taxon>Paractinoplanes</taxon>
    </lineage>
</organism>
<keyword evidence="6" id="KW-1185">Reference proteome</keyword>
<evidence type="ECO:0000256" key="2">
    <source>
        <dbReference type="ARBA" id="ARBA00022729"/>
    </source>
</evidence>
<evidence type="ECO:0000259" key="4">
    <source>
        <dbReference type="Pfam" id="PF13458"/>
    </source>
</evidence>
<dbReference type="Proteomes" id="UP000294901">
    <property type="component" value="Unassembled WGS sequence"/>
</dbReference>
<dbReference type="Gene3D" id="3.40.50.2300">
    <property type="match status" value="2"/>
</dbReference>
<dbReference type="CDD" id="cd06333">
    <property type="entry name" value="PBP1_ABC_RPA1789-like"/>
    <property type="match status" value="1"/>
</dbReference>
<accession>A0A4V3C7F3</accession>
<sequence length="389" mass="39706">MRLRGLLPLALTAATLAAAAGCAADETPAGSGEEIVVGASLELSGPTASIGTAYQKALELKAAQLNQSGTLGGRRIKLVVRDNRTDNNTSVTNVNALIKNEKADALIVGACSACGLAAVPAITENKVPAIALASASALTTPVAERAYVFKISPNPAQDADVIVAELKRKNVGRVGLISVNNVYGQDGQSSVTEAAGKAGIRIVAAEQFGQADTSMTVQVSKVLAGKPEAVVVWAVSPAAGTVVKALRDARYPGPIYLDAGAGAELFIKGAGAAAEGTNMVFPKVLATEDIDTGTPAGKARKAWVEDYRKANGDYSGFASFAADALQSIADAVGRAGGDANGPKLRDELEKGQFDGVSGPLRFSAEEHSGLQPAALGILTVKQGRWTLAD</sequence>
<dbReference type="PANTHER" id="PTHR30483">
    <property type="entry name" value="LEUCINE-SPECIFIC-BINDING PROTEIN"/>
    <property type="match status" value="1"/>
</dbReference>
<reference evidence="5 6" key="1">
    <citation type="submission" date="2019-03" db="EMBL/GenBank/DDBJ databases">
        <title>Sequencing the genomes of 1000 actinobacteria strains.</title>
        <authorList>
            <person name="Klenk H.-P."/>
        </authorList>
    </citation>
    <scope>NUCLEOTIDE SEQUENCE [LARGE SCALE GENOMIC DNA]</scope>
    <source>
        <strain evidence="5 6">DSM 43805</strain>
    </source>
</reference>
<protein>
    <submittedName>
        <fullName evidence="5">Amino acid/amide ABC transporter substrate-binding protein (HAAT family)</fullName>
    </submittedName>
</protein>
<dbReference type="PANTHER" id="PTHR30483:SF38">
    <property type="entry name" value="BLR7848 PROTEIN"/>
    <property type="match status" value="1"/>
</dbReference>
<proteinExistence type="inferred from homology"/>
<comment type="caution">
    <text evidence="5">The sequence shown here is derived from an EMBL/GenBank/DDBJ whole genome shotgun (WGS) entry which is preliminary data.</text>
</comment>